<dbReference type="InterPro" id="IPR013762">
    <property type="entry name" value="Integrase-like_cat_sf"/>
</dbReference>
<dbReference type="Gene3D" id="1.10.443.10">
    <property type="entry name" value="Intergrase catalytic core"/>
    <property type="match status" value="1"/>
</dbReference>
<accession>A0ABQ4SP85</accession>
<keyword evidence="2" id="KW-0229">DNA integration</keyword>
<dbReference type="Proteomes" id="UP001055153">
    <property type="component" value="Unassembled WGS sequence"/>
</dbReference>
<comment type="similarity">
    <text evidence="1">Belongs to the 'phage' integrase family.</text>
</comment>
<feature type="compositionally biased region" description="Basic and acidic residues" evidence="5">
    <location>
        <begin position="332"/>
        <end position="345"/>
    </location>
</feature>
<evidence type="ECO:0000313" key="8">
    <source>
        <dbReference type="Proteomes" id="UP001055153"/>
    </source>
</evidence>
<dbReference type="InterPro" id="IPR050090">
    <property type="entry name" value="Tyrosine_recombinase_XerCD"/>
</dbReference>
<comment type="caution">
    <text evidence="7">The sequence shown here is derived from an EMBL/GenBank/DDBJ whole genome shotgun (WGS) entry which is preliminary data.</text>
</comment>
<sequence length="361" mass="40553">MRTILKGVHRVVGRLADGSRRTYYYAWRGGPRITAEPGSPEFQLAYAEAVKSRKAVPAGTMFALIAEFRASAEFTGKSESSKRAYRTYLRMIEEEFGDMPIEAVEDPEARGEFKRWRDTMATTPRKADYAWTVLARVLSVAKDRGRIRTNVCERGGRLYRADRRDALWSEDHITRFGAVASDELWLALVLALWTGQRQGDLLTVPWSAYLSGGLRFAQGKTGARVVVPIGETLRAALEGAPRRSRTILTNQRGEPWTSDGFRTSWRKACDKAQIHDVTFHDLRGSAVVHLALAGCAVPEIAAITGHSLKDAEAILHRHYLGRDIRLAETAMRKREESERSREAVKRPCKTAARVRDAEEPK</sequence>
<dbReference type="InterPro" id="IPR002104">
    <property type="entry name" value="Integrase_catalytic"/>
</dbReference>
<dbReference type="Gene3D" id="1.10.150.130">
    <property type="match status" value="1"/>
</dbReference>
<reference evidence="7" key="2">
    <citation type="submission" date="2021-08" db="EMBL/GenBank/DDBJ databases">
        <authorList>
            <person name="Tani A."/>
            <person name="Ola A."/>
            <person name="Ogura Y."/>
            <person name="Katsura K."/>
            <person name="Hayashi T."/>
        </authorList>
    </citation>
    <scope>NUCLEOTIDE SEQUENCE</scope>
    <source>
        <strain evidence="7">DSM 17168</strain>
    </source>
</reference>
<proteinExistence type="inferred from homology"/>
<dbReference type="InterPro" id="IPR010998">
    <property type="entry name" value="Integrase_recombinase_N"/>
</dbReference>
<feature type="region of interest" description="Disordered" evidence="5">
    <location>
        <begin position="332"/>
        <end position="361"/>
    </location>
</feature>
<feature type="domain" description="Tyr recombinase" evidence="6">
    <location>
        <begin position="163"/>
        <end position="331"/>
    </location>
</feature>
<dbReference type="SUPFAM" id="SSF56349">
    <property type="entry name" value="DNA breaking-rejoining enzymes"/>
    <property type="match status" value="1"/>
</dbReference>
<evidence type="ECO:0000256" key="1">
    <source>
        <dbReference type="ARBA" id="ARBA00008857"/>
    </source>
</evidence>
<dbReference type="PANTHER" id="PTHR30349:SF64">
    <property type="entry name" value="PROPHAGE INTEGRASE INTD-RELATED"/>
    <property type="match status" value="1"/>
</dbReference>
<protein>
    <recommendedName>
        <fullName evidence="6">Tyr recombinase domain-containing protein</fullName>
    </recommendedName>
</protein>
<keyword evidence="8" id="KW-1185">Reference proteome</keyword>
<evidence type="ECO:0000259" key="6">
    <source>
        <dbReference type="PROSITE" id="PS51898"/>
    </source>
</evidence>
<reference evidence="7" key="1">
    <citation type="journal article" date="2021" name="Front. Microbiol.">
        <title>Comprehensive Comparative Genomics and Phenotyping of Methylobacterium Species.</title>
        <authorList>
            <person name="Alessa O."/>
            <person name="Ogura Y."/>
            <person name="Fujitani Y."/>
            <person name="Takami H."/>
            <person name="Hayashi T."/>
            <person name="Sahin N."/>
            <person name="Tani A."/>
        </authorList>
    </citation>
    <scope>NUCLEOTIDE SEQUENCE</scope>
    <source>
        <strain evidence="7">DSM 17168</strain>
    </source>
</reference>
<dbReference type="PANTHER" id="PTHR30349">
    <property type="entry name" value="PHAGE INTEGRASE-RELATED"/>
    <property type="match status" value="1"/>
</dbReference>
<keyword evidence="4" id="KW-0233">DNA recombination</keyword>
<dbReference type="EMBL" id="BPQQ01000084">
    <property type="protein sequence ID" value="GJE03603.1"/>
    <property type="molecule type" value="Genomic_DNA"/>
</dbReference>
<dbReference type="PROSITE" id="PS51898">
    <property type="entry name" value="TYR_RECOMBINASE"/>
    <property type="match status" value="1"/>
</dbReference>
<keyword evidence="3" id="KW-0238">DNA-binding</keyword>
<dbReference type="Pfam" id="PF00589">
    <property type="entry name" value="Phage_integrase"/>
    <property type="match status" value="1"/>
</dbReference>
<organism evidence="7 8">
    <name type="scientific">Methylobacterium isbiliense</name>
    <dbReference type="NCBI Taxonomy" id="315478"/>
    <lineage>
        <taxon>Bacteria</taxon>
        <taxon>Pseudomonadati</taxon>
        <taxon>Pseudomonadota</taxon>
        <taxon>Alphaproteobacteria</taxon>
        <taxon>Hyphomicrobiales</taxon>
        <taxon>Methylobacteriaceae</taxon>
        <taxon>Methylobacterium</taxon>
    </lineage>
</organism>
<evidence type="ECO:0000256" key="3">
    <source>
        <dbReference type="ARBA" id="ARBA00023125"/>
    </source>
</evidence>
<evidence type="ECO:0000313" key="7">
    <source>
        <dbReference type="EMBL" id="GJE03603.1"/>
    </source>
</evidence>
<evidence type="ECO:0000256" key="4">
    <source>
        <dbReference type="ARBA" id="ARBA00023172"/>
    </source>
</evidence>
<evidence type="ECO:0000256" key="2">
    <source>
        <dbReference type="ARBA" id="ARBA00022908"/>
    </source>
</evidence>
<evidence type="ECO:0000256" key="5">
    <source>
        <dbReference type="SAM" id="MobiDB-lite"/>
    </source>
</evidence>
<gene>
    <name evidence="7" type="ORF">GMJLKIPL_5560</name>
</gene>
<dbReference type="InterPro" id="IPR011010">
    <property type="entry name" value="DNA_brk_join_enz"/>
</dbReference>
<name>A0ABQ4SP85_9HYPH</name>